<name>A0A386B110_9CHLO</name>
<sequence>MQNQIKNEIKRYSISGARRLSNVVWTLLLFVGSSGFLSTGFSCYFRKTLFPFSLLNTGNFVQYENIQFFPQGLIMIFYGFLGFFLSIYLGLTVLWGLGSGFNEFNKRNAYVRIFRWGFPGKNRRMNLYYSWEEILGIRVEFQQNFNAQYIIFLQIRGKKEIPLTHIGEPRTFEEIEKQASALAKFLQVTCTFGSPAL</sequence>
<protein>
    <recommendedName>
        <fullName evidence="4 9">Photosystem I assembly protein Ycf4</fullName>
    </recommendedName>
</protein>
<keyword evidence="10" id="KW-0150">Chloroplast</keyword>
<proteinExistence type="inferred from homology"/>
<evidence type="ECO:0000256" key="3">
    <source>
        <dbReference type="ARBA" id="ARBA00008198"/>
    </source>
</evidence>
<organism evidence="10">
    <name type="scientific">Pseudocodium devriesii</name>
    <dbReference type="NCBI Taxonomy" id="453070"/>
    <lineage>
        <taxon>Eukaryota</taxon>
        <taxon>Viridiplantae</taxon>
        <taxon>Chlorophyta</taxon>
        <taxon>core chlorophytes</taxon>
        <taxon>Ulvophyceae</taxon>
        <taxon>TCBD clade</taxon>
        <taxon>Bryopsidales</taxon>
        <taxon>Halimedineae</taxon>
        <taxon>Halimedaceae</taxon>
        <taxon>Pseudocodieae</taxon>
        <taxon>Pseudocodium</taxon>
    </lineage>
</organism>
<gene>
    <name evidence="9 10" type="primary">ycf4</name>
</gene>
<evidence type="ECO:0000313" key="10">
    <source>
        <dbReference type="EMBL" id="AYC65386.1"/>
    </source>
</evidence>
<evidence type="ECO:0000256" key="5">
    <source>
        <dbReference type="ARBA" id="ARBA00022531"/>
    </source>
</evidence>
<feature type="transmembrane region" description="Helical" evidence="9">
    <location>
        <begin position="20"/>
        <end position="41"/>
    </location>
</feature>
<reference evidence="10" key="1">
    <citation type="submission" date="2018-07" db="EMBL/GenBank/DDBJ databases">
        <authorList>
            <person name="Quirk P.G."/>
            <person name="Krulwich T.A."/>
        </authorList>
    </citation>
    <scope>NUCLEOTIDE SEQUENCE</scope>
</reference>
<evidence type="ECO:0000256" key="2">
    <source>
        <dbReference type="ARBA" id="ARBA00004141"/>
    </source>
</evidence>
<evidence type="ECO:0000256" key="9">
    <source>
        <dbReference type="HAMAP-Rule" id="MF_00437"/>
    </source>
</evidence>
<evidence type="ECO:0000256" key="7">
    <source>
        <dbReference type="ARBA" id="ARBA00022989"/>
    </source>
</evidence>
<feature type="transmembrane region" description="Helical" evidence="9">
    <location>
        <begin position="73"/>
        <end position="97"/>
    </location>
</feature>
<keyword evidence="9" id="KW-0793">Thylakoid</keyword>
<accession>A0A386B110</accession>
<keyword evidence="5 9" id="KW-0602">Photosynthesis</keyword>
<dbReference type="EMBL" id="MH591109">
    <property type="protein sequence ID" value="AYC65386.1"/>
    <property type="molecule type" value="Genomic_DNA"/>
</dbReference>
<dbReference type="GeneID" id="38279323"/>
<dbReference type="InterPro" id="IPR003359">
    <property type="entry name" value="PSI_Ycf4_assembly"/>
</dbReference>
<dbReference type="GO" id="GO:0015979">
    <property type="term" value="P:photosynthesis"/>
    <property type="evidence" value="ECO:0007669"/>
    <property type="project" value="UniProtKB-UniRule"/>
</dbReference>
<geneLocation type="chloroplast" evidence="10"/>
<keyword evidence="8 9" id="KW-0472">Membrane</keyword>
<comment type="similarity">
    <text evidence="3 9">Belongs to the Ycf4 family.</text>
</comment>
<dbReference type="HAMAP" id="MF_00437">
    <property type="entry name" value="Ycf4"/>
    <property type="match status" value="1"/>
</dbReference>
<comment type="function">
    <text evidence="1 9">Seems to be required for the assembly of the photosystem I complex.</text>
</comment>
<keyword evidence="7 9" id="KW-1133">Transmembrane helix</keyword>
<keyword evidence="6 9" id="KW-0812">Transmembrane</keyword>
<evidence type="ECO:0000256" key="1">
    <source>
        <dbReference type="ARBA" id="ARBA00002862"/>
    </source>
</evidence>
<comment type="subcellular location">
    <subcellularLocation>
        <location evidence="2">Membrane</location>
        <topology evidence="2">Multi-pass membrane protein</topology>
    </subcellularLocation>
    <subcellularLocation>
        <location evidence="9">Plastid</location>
        <location evidence="9">Chloroplast thylakoid membrane</location>
        <topology evidence="9">Multi-pass membrane protein</topology>
    </subcellularLocation>
</comment>
<dbReference type="Pfam" id="PF02392">
    <property type="entry name" value="Ycf4"/>
    <property type="match status" value="1"/>
</dbReference>
<evidence type="ECO:0000256" key="6">
    <source>
        <dbReference type="ARBA" id="ARBA00022692"/>
    </source>
</evidence>
<dbReference type="AlphaFoldDB" id="A0A386B110"/>
<evidence type="ECO:0000256" key="4">
    <source>
        <dbReference type="ARBA" id="ARBA00015395"/>
    </source>
</evidence>
<dbReference type="GO" id="GO:0009522">
    <property type="term" value="C:photosystem I"/>
    <property type="evidence" value="ECO:0007669"/>
    <property type="project" value="InterPro"/>
</dbReference>
<dbReference type="GO" id="GO:0009535">
    <property type="term" value="C:chloroplast thylakoid membrane"/>
    <property type="evidence" value="ECO:0007669"/>
    <property type="project" value="UniProtKB-SubCell"/>
</dbReference>
<reference evidence="10" key="2">
    <citation type="journal article" date="2019" name="Mol. Phylogenet. Evol.">
        <title>Reassessment of the classification of bryopsidales (chlorophyta) based on chloroplast phylogenomic analyses.</title>
        <authorList>
            <person name="Cremen M.C."/>
            <person name="Leliaert F."/>
            <person name="West J."/>
            <person name="Lam D.W."/>
            <person name="Shimada S."/>
            <person name="Lopez-Bautista J.M."/>
            <person name="Verbruggen H."/>
        </authorList>
    </citation>
    <scope>NUCLEOTIDE SEQUENCE</scope>
</reference>
<evidence type="ECO:0000256" key="8">
    <source>
        <dbReference type="ARBA" id="ARBA00023136"/>
    </source>
</evidence>
<dbReference type="RefSeq" id="YP_009519377.1">
    <property type="nucleotide sequence ID" value="NC_039525.1"/>
</dbReference>
<keyword evidence="10" id="KW-0934">Plastid</keyword>